<accession>A0AAE0K3D6</accession>
<dbReference type="PANTHER" id="PTHR10622">
    <property type="entry name" value="HET DOMAIN-CONTAINING PROTEIN"/>
    <property type="match status" value="1"/>
</dbReference>
<dbReference type="InterPro" id="IPR010730">
    <property type="entry name" value="HET"/>
</dbReference>
<reference evidence="3" key="2">
    <citation type="submission" date="2023-06" db="EMBL/GenBank/DDBJ databases">
        <authorList>
            <consortium name="Lawrence Berkeley National Laboratory"/>
            <person name="Haridas S."/>
            <person name="Hensen N."/>
            <person name="Bonometti L."/>
            <person name="Westerberg I."/>
            <person name="Brannstrom I.O."/>
            <person name="Guillou S."/>
            <person name="Cros-Aarteil S."/>
            <person name="Calhoun S."/>
            <person name="Kuo A."/>
            <person name="Mondo S."/>
            <person name="Pangilinan J."/>
            <person name="Riley R."/>
            <person name="Labutti K."/>
            <person name="Andreopoulos B."/>
            <person name="Lipzen A."/>
            <person name="Chen C."/>
            <person name="Yanf M."/>
            <person name="Daum C."/>
            <person name="Ng V."/>
            <person name="Clum A."/>
            <person name="Steindorff A."/>
            <person name="Ohm R."/>
            <person name="Martin F."/>
            <person name="Silar P."/>
            <person name="Natvig D."/>
            <person name="Lalanne C."/>
            <person name="Gautier V."/>
            <person name="Ament-Velasquez S.L."/>
            <person name="Kruys A."/>
            <person name="Hutchinson M.I."/>
            <person name="Powell A.J."/>
            <person name="Barry K."/>
            <person name="Miller A.N."/>
            <person name="Grigoriev I.V."/>
            <person name="Debuchy R."/>
            <person name="Gladieux P."/>
            <person name="Thoren M.H."/>
            <person name="Johannesson H."/>
        </authorList>
    </citation>
    <scope>NUCLEOTIDE SEQUENCE</scope>
    <source>
        <strain evidence="3">CBS 958.72</strain>
    </source>
</reference>
<evidence type="ECO:0000313" key="3">
    <source>
        <dbReference type="EMBL" id="KAK3368857.1"/>
    </source>
</evidence>
<name>A0AAE0K3D6_9PEZI</name>
<keyword evidence="4" id="KW-1185">Reference proteome</keyword>
<dbReference type="EMBL" id="JAULSN010000006">
    <property type="protein sequence ID" value="KAK3368857.1"/>
    <property type="molecule type" value="Genomic_DNA"/>
</dbReference>
<dbReference type="AlphaFoldDB" id="A0AAE0K3D6"/>
<feature type="domain" description="DUF8212" evidence="2">
    <location>
        <begin position="230"/>
        <end position="254"/>
    </location>
</feature>
<evidence type="ECO:0000259" key="1">
    <source>
        <dbReference type="Pfam" id="PF06985"/>
    </source>
</evidence>
<comment type="caution">
    <text evidence="3">The sequence shown here is derived from an EMBL/GenBank/DDBJ whole genome shotgun (WGS) entry which is preliminary data.</text>
</comment>
<dbReference type="Pfam" id="PF26640">
    <property type="entry name" value="DUF8212"/>
    <property type="match status" value="1"/>
</dbReference>
<dbReference type="InterPro" id="IPR058525">
    <property type="entry name" value="DUF8212"/>
</dbReference>
<evidence type="ECO:0000313" key="4">
    <source>
        <dbReference type="Proteomes" id="UP001287356"/>
    </source>
</evidence>
<reference evidence="3" key="1">
    <citation type="journal article" date="2023" name="Mol. Phylogenet. Evol.">
        <title>Genome-scale phylogeny and comparative genomics of the fungal order Sordariales.</title>
        <authorList>
            <person name="Hensen N."/>
            <person name="Bonometti L."/>
            <person name="Westerberg I."/>
            <person name="Brannstrom I.O."/>
            <person name="Guillou S."/>
            <person name="Cros-Aarteil S."/>
            <person name="Calhoun S."/>
            <person name="Haridas S."/>
            <person name="Kuo A."/>
            <person name="Mondo S."/>
            <person name="Pangilinan J."/>
            <person name="Riley R."/>
            <person name="LaButti K."/>
            <person name="Andreopoulos B."/>
            <person name="Lipzen A."/>
            <person name="Chen C."/>
            <person name="Yan M."/>
            <person name="Daum C."/>
            <person name="Ng V."/>
            <person name="Clum A."/>
            <person name="Steindorff A."/>
            <person name="Ohm R.A."/>
            <person name="Martin F."/>
            <person name="Silar P."/>
            <person name="Natvig D.O."/>
            <person name="Lalanne C."/>
            <person name="Gautier V."/>
            <person name="Ament-Velasquez S.L."/>
            <person name="Kruys A."/>
            <person name="Hutchinson M.I."/>
            <person name="Powell A.J."/>
            <person name="Barry K."/>
            <person name="Miller A.N."/>
            <person name="Grigoriev I.V."/>
            <person name="Debuchy R."/>
            <person name="Gladieux P."/>
            <person name="Hiltunen Thoren M."/>
            <person name="Johannesson H."/>
        </authorList>
    </citation>
    <scope>NUCLEOTIDE SEQUENCE</scope>
    <source>
        <strain evidence="3">CBS 958.72</strain>
    </source>
</reference>
<protein>
    <submittedName>
        <fullName evidence="3">Heterokaryon incompatibility protein-domain-containing protein</fullName>
    </submittedName>
</protein>
<dbReference type="Proteomes" id="UP001287356">
    <property type="component" value="Unassembled WGS sequence"/>
</dbReference>
<organism evidence="3 4">
    <name type="scientific">Lasiosphaeria ovina</name>
    <dbReference type="NCBI Taxonomy" id="92902"/>
    <lineage>
        <taxon>Eukaryota</taxon>
        <taxon>Fungi</taxon>
        <taxon>Dikarya</taxon>
        <taxon>Ascomycota</taxon>
        <taxon>Pezizomycotina</taxon>
        <taxon>Sordariomycetes</taxon>
        <taxon>Sordariomycetidae</taxon>
        <taxon>Sordariales</taxon>
        <taxon>Lasiosphaeriaceae</taxon>
        <taxon>Lasiosphaeria</taxon>
    </lineage>
</organism>
<feature type="domain" description="Heterokaryon incompatibility" evidence="1">
    <location>
        <begin position="22"/>
        <end position="109"/>
    </location>
</feature>
<dbReference type="PANTHER" id="PTHR10622:SF12">
    <property type="entry name" value="HET DOMAIN-CONTAINING PROTEIN"/>
    <property type="match status" value="1"/>
</dbReference>
<proteinExistence type="predicted"/>
<dbReference type="Pfam" id="PF06985">
    <property type="entry name" value="HET"/>
    <property type="match status" value="1"/>
</dbReference>
<sequence length="581" mass="65800">MWLIDTSTMCLKYCTSPKDHKYAILSHTWADEEVTYQDIAKLETARQKAGFAKIEKTCEMASFQGLQYAWIDTCCINKDSSAELTEAINSMFEWYAQSEVCYAYIEDLPSCHHETLGMPTLDWLSPSAQTYRWFTRGWTLQELIAPRRLEFYDEHWGPRGEKSNLLAEISQHTGIDVDVLVDSAVLSKTPVARKMSWASGRQTTRVEDMAYCLLGIFNVNMPMIYGEGERAFIRLQEEISKESNDLSLFAWTARRSPATFFSGLLASSPAEFAGSGTVVRYRNYLDPNPEYQLTNNGVRMQTTIGRAELGKYVLNLECGISPKAVGHPFQWLGVYLFKTAFGFTRIHPEKMYVTDDTRIWAGNRSIVYIHKSLRGREEKRVSLEVQGRMFLQYHAEPYYTVQEVVSAPDALWNPQDRYFLTMEAVSQGGGGQSDMYPLFTGFKGLNISHGGLHLCSCLLVCGLFPDSQSRLQPLAVLYTDRDPSCTSILEAIRASKGGEGNAALLDQIRKFVISKHSPETEEPLTWDHVRERTVEVDQTVLTINISPNPTGAEQERVPREAAKIYTVSINIQPARRLRASH</sequence>
<evidence type="ECO:0000259" key="2">
    <source>
        <dbReference type="Pfam" id="PF26640"/>
    </source>
</evidence>
<gene>
    <name evidence="3" type="ORF">B0T24DRAFT_630796</name>
</gene>